<sequence length="82" mass="9227">MRQRNKSNAEKLDAILYKLDGIENKVDAQNEELAQLRQEMRRLEQQVNEMSKKNRAQSLVAGGVGGGLVYVGIELIKWKLGG</sequence>
<dbReference type="Proteomes" id="UP000254280">
    <property type="component" value="Unassembled WGS sequence"/>
</dbReference>
<organism evidence="2 3">
    <name type="scientific">[Pasteurella] mairii</name>
    <dbReference type="NCBI Taxonomy" id="757"/>
    <lineage>
        <taxon>Bacteria</taxon>
        <taxon>Pseudomonadati</taxon>
        <taxon>Pseudomonadota</taxon>
        <taxon>Gammaproteobacteria</taxon>
        <taxon>Pasteurellales</taxon>
        <taxon>Pasteurellaceae</taxon>
    </lineage>
</organism>
<accession>A0A379B419</accession>
<evidence type="ECO:0000313" key="2">
    <source>
        <dbReference type="EMBL" id="SUB32800.1"/>
    </source>
</evidence>
<keyword evidence="3" id="KW-1185">Reference proteome</keyword>
<reference evidence="2 3" key="1">
    <citation type="submission" date="2018-06" db="EMBL/GenBank/DDBJ databases">
        <authorList>
            <consortium name="Pathogen Informatics"/>
            <person name="Doyle S."/>
        </authorList>
    </citation>
    <scope>NUCLEOTIDE SEQUENCE [LARGE SCALE GENOMIC DNA]</scope>
    <source>
        <strain evidence="2 3">NCTC10699</strain>
    </source>
</reference>
<evidence type="ECO:0000256" key="1">
    <source>
        <dbReference type="SAM" id="Coils"/>
    </source>
</evidence>
<evidence type="ECO:0000313" key="3">
    <source>
        <dbReference type="Proteomes" id="UP000254280"/>
    </source>
</evidence>
<protein>
    <submittedName>
        <fullName evidence="2">Uncharacterized protein</fullName>
    </submittedName>
</protein>
<feature type="coiled-coil region" evidence="1">
    <location>
        <begin position="19"/>
        <end position="60"/>
    </location>
</feature>
<gene>
    <name evidence="2" type="ORF">NCTC10699_00385</name>
</gene>
<proteinExistence type="predicted"/>
<dbReference type="EMBL" id="UGSS01000002">
    <property type="protein sequence ID" value="SUB32800.1"/>
    <property type="molecule type" value="Genomic_DNA"/>
</dbReference>
<keyword evidence="1" id="KW-0175">Coiled coil</keyword>
<name>A0A379B419_9PAST</name>
<dbReference type="AlphaFoldDB" id="A0A379B419"/>